<dbReference type="OrthoDB" id="9813903at2"/>
<dbReference type="GO" id="GO:1902201">
    <property type="term" value="P:negative regulation of bacterial-type flagellum-dependent cell motility"/>
    <property type="evidence" value="ECO:0007669"/>
    <property type="project" value="TreeGrafter"/>
</dbReference>
<accession>A0A246J5B2</accession>
<sequence>MSVVVDHLAELTGFRDRDVMDVTLVTALRDLLSGPVAVAIYRCVGEPGEQRWLTRARLNVADAVATADSLWVDPETLPRLADHPRRLECLTQRSVLQQREGSEWITTFPLATEREIVGVLELHSARRLNAEAQRMVASVLRIYHNFQGLLDYSERDTLTGLLNRKTFDESFLKAVSELPLRAQTLACQDRRHVGVHPRYWLGVIDIDNFKSINDRFGHLIGDEVLLLLSRLMRSSFRFNDLLYRFGGEEFVVLMRCEDEADAAHAFERFRLNTEEYAFPQVGRLTVSIGFTQIRAGDSPAAAFERADKAVYHAKGAGRNQVQSHATLVAQGSMIEARQLSDVELF</sequence>
<protein>
    <recommendedName>
        <fullName evidence="1">diguanylate cyclase</fullName>
        <ecNumber evidence="1">2.7.7.65</ecNumber>
    </recommendedName>
</protein>
<dbReference type="AlphaFoldDB" id="A0A246J5B2"/>
<dbReference type="GO" id="GO:0005886">
    <property type="term" value="C:plasma membrane"/>
    <property type="evidence" value="ECO:0007669"/>
    <property type="project" value="TreeGrafter"/>
</dbReference>
<dbReference type="Pfam" id="PF00990">
    <property type="entry name" value="GGDEF"/>
    <property type="match status" value="1"/>
</dbReference>
<dbReference type="InterPro" id="IPR043128">
    <property type="entry name" value="Rev_trsase/Diguanyl_cyclase"/>
</dbReference>
<evidence type="ECO:0000313" key="5">
    <source>
        <dbReference type="Proteomes" id="UP000197468"/>
    </source>
</evidence>
<dbReference type="InterPro" id="IPR029787">
    <property type="entry name" value="Nucleotide_cyclase"/>
</dbReference>
<dbReference type="SMART" id="SM00267">
    <property type="entry name" value="GGDEF"/>
    <property type="match status" value="1"/>
</dbReference>
<dbReference type="NCBIfam" id="TIGR00254">
    <property type="entry name" value="GGDEF"/>
    <property type="match status" value="1"/>
</dbReference>
<dbReference type="Gene3D" id="3.30.70.270">
    <property type="match status" value="1"/>
</dbReference>
<reference evidence="4 5" key="1">
    <citation type="journal article" date="2008" name="Int. J. Syst. Evol. Microbiol.">
        <title>Description of Roseateles aquatilis sp. nov. and Roseateles terrae sp. nov., in the class Betaproteobacteria, and emended description of the genus Roseateles.</title>
        <authorList>
            <person name="Gomila M."/>
            <person name="Bowien B."/>
            <person name="Falsen E."/>
            <person name="Moore E.R."/>
            <person name="Lalucat J."/>
        </authorList>
    </citation>
    <scope>NUCLEOTIDE SEQUENCE [LARGE SCALE GENOMIC DNA]</scope>
    <source>
        <strain evidence="4 5">CCUG 48205</strain>
    </source>
</reference>
<feature type="domain" description="GGDEF" evidence="3">
    <location>
        <begin position="197"/>
        <end position="326"/>
    </location>
</feature>
<dbReference type="PROSITE" id="PS50887">
    <property type="entry name" value="GGDEF"/>
    <property type="match status" value="1"/>
</dbReference>
<dbReference type="CDD" id="cd01949">
    <property type="entry name" value="GGDEF"/>
    <property type="match status" value="1"/>
</dbReference>
<gene>
    <name evidence="4" type="ORF">CDN99_17655</name>
</gene>
<dbReference type="PANTHER" id="PTHR45138:SF9">
    <property type="entry name" value="DIGUANYLATE CYCLASE DGCM-RELATED"/>
    <property type="match status" value="1"/>
</dbReference>
<evidence type="ECO:0000313" key="4">
    <source>
        <dbReference type="EMBL" id="OWQ87717.1"/>
    </source>
</evidence>
<keyword evidence="5" id="KW-1185">Reference proteome</keyword>
<dbReference type="EC" id="2.7.7.65" evidence="1"/>
<evidence type="ECO:0000256" key="1">
    <source>
        <dbReference type="ARBA" id="ARBA00012528"/>
    </source>
</evidence>
<evidence type="ECO:0000256" key="2">
    <source>
        <dbReference type="ARBA" id="ARBA00034247"/>
    </source>
</evidence>
<dbReference type="FunFam" id="3.30.70.270:FF:000001">
    <property type="entry name" value="Diguanylate cyclase domain protein"/>
    <property type="match status" value="1"/>
</dbReference>
<organism evidence="4 5">
    <name type="scientific">Roseateles aquatilis</name>
    <dbReference type="NCBI Taxonomy" id="431061"/>
    <lineage>
        <taxon>Bacteria</taxon>
        <taxon>Pseudomonadati</taxon>
        <taxon>Pseudomonadota</taxon>
        <taxon>Betaproteobacteria</taxon>
        <taxon>Burkholderiales</taxon>
        <taxon>Sphaerotilaceae</taxon>
        <taxon>Roseateles</taxon>
    </lineage>
</organism>
<comment type="caution">
    <text evidence="4">The sequence shown here is derived from an EMBL/GenBank/DDBJ whole genome shotgun (WGS) entry which is preliminary data.</text>
</comment>
<dbReference type="SUPFAM" id="SSF55073">
    <property type="entry name" value="Nucleotide cyclase"/>
    <property type="match status" value="1"/>
</dbReference>
<dbReference type="EMBL" id="NIOF01000008">
    <property type="protein sequence ID" value="OWQ87717.1"/>
    <property type="molecule type" value="Genomic_DNA"/>
</dbReference>
<dbReference type="InterPro" id="IPR000160">
    <property type="entry name" value="GGDEF_dom"/>
</dbReference>
<comment type="catalytic activity">
    <reaction evidence="2">
        <text>2 GTP = 3',3'-c-di-GMP + 2 diphosphate</text>
        <dbReference type="Rhea" id="RHEA:24898"/>
        <dbReference type="ChEBI" id="CHEBI:33019"/>
        <dbReference type="ChEBI" id="CHEBI:37565"/>
        <dbReference type="ChEBI" id="CHEBI:58805"/>
        <dbReference type="EC" id="2.7.7.65"/>
    </reaction>
</comment>
<dbReference type="GO" id="GO:0043709">
    <property type="term" value="P:cell adhesion involved in single-species biofilm formation"/>
    <property type="evidence" value="ECO:0007669"/>
    <property type="project" value="TreeGrafter"/>
</dbReference>
<evidence type="ECO:0000259" key="3">
    <source>
        <dbReference type="PROSITE" id="PS50887"/>
    </source>
</evidence>
<name>A0A246J5B2_9BURK</name>
<dbReference type="InterPro" id="IPR050469">
    <property type="entry name" value="Diguanylate_Cyclase"/>
</dbReference>
<dbReference type="GO" id="GO:0052621">
    <property type="term" value="F:diguanylate cyclase activity"/>
    <property type="evidence" value="ECO:0007669"/>
    <property type="project" value="UniProtKB-EC"/>
</dbReference>
<dbReference type="PANTHER" id="PTHR45138">
    <property type="entry name" value="REGULATORY COMPONENTS OF SENSORY TRANSDUCTION SYSTEM"/>
    <property type="match status" value="1"/>
</dbReference>
<dbReference type="Proteomes" id="UP000197468">
    <property type="component" value="Unassembled WGS sequence"/>
</dbReference>
<proteinExistence type="predicted"/>